<dbReference type="GO" id="GO:0070189">
    <property type="term" value="P:kynurenine metabolic process"/>
    <property type="evidence" value="ECO:0007669"/>
    <property type="project" value="TreeGrafter"/>
</dbReference>
<dbReference type="GO" id="GO:0005741">
    <property type="term" value="C:mitochondrial outer membrane"/>
    <property type="evidence" value="ECO:0007669"/>
    <property type="project" value="TreeGrafter"/>
</dbReference>
<evidence type="ECO:0000256" key="1">
    <source>
        <dbReference type="ARBA" id="ARBA00001974"/>
    </source>
</evidence>
<proteinExistence type="predicted"/>
<evidence type="ECO:0000256" key="5">
    <source>
        <dbReference type="ARBA" id="ARBA00023002"/>
    </source>
</evidence>
<dbReference type="AlphaFoldDB" id="A0AB34J0T8"/>
<keyword evidence="5" id="KW-0560">Oxidoreductase</keyword>
<feature type="domain" description="FAD-binding" evidence="7">
    <location>
        <begin position="10"/>
        <end position="370"/>
    </location>
</feature>
<dbReference type="GO" id="GO:0004502">
    <property type="term" value="F:kynurenine 3-monooxygenase activity"/>
    <property type="evidence" value="ECO:0007669"/>
    <property type="project" value="TreeGrafter"/>
</dbReference>
<dbReference type="GO" id="GO:0071949">
    <property type="term" value="F:FAD binding"/>
    <property type="evidence" value="ECO:0007669"/>
    <property type="project" value="InterPro"/>
</dbReference>
<dbReference type="PANTHER" id="PTHR46028">
    <property type="entry name" value="KYNURENINE 3-MONOOXYGENASE"/>
    <property type="match status" value="1"/>
</dbReference>
<evidence type="ECO:0000256" key="6">
    <source>
        <dbReference type="ARBA" id="ARBA00023033"/>
    </source>
</evidence>
<keyword evidence="4" id="KW-0521">NADP</keyword>
<dbReference type="Gene3D" id="3.50.50.60">
    <property type="entry name" value="FAD/NAD(P)-binding domain"/>
    <property type="match status" value="1"/>
</dbReference>
<name>A0AB34J0T8_PRYPA</name>
<gene>
    <name evidence="8" type="ORF">AB1Y20_005812</name>
</gene>
<evidence type="ECO:0000256" key="4">
    <source>
        <dbReference type="ARBA" id="ARBA00022857"/>
    </source>
</evidence>
<dbReference type="InterPro" id="IPR036188">
    <property type="entry name" value="FAD/NAD-bd_sf"/>
</dbReference>
<keyword evidence="9" id="KW-1185">Reference proteome</keyword>
<evidence type="ECO:0000256" key="3">
    <source>
        <dbReference type="ARBA" id="ARBA00022827"/>
    </source>
</evidence>
<dbReference type="EMBL" id="JBGBPQ010000014">
    <property type="protein sequence ID" value="KAL1510987.1"/>
    <property type="molecule type" value="Genomic_DNA"/>
</dbReference>
<keyword evidence="6" id="KW-0503">Monooxygenase</keyword>
<evidence type="ECO:0000256" key="2">
    <source>
        <dbReference type="ARBA" id="ARBA00022630"/>
    </source>
</evidence>
<dbReference type="Pfam" id="PF01494">
    <property type="entry name" value="FAD_binding_3"/>
    <property type="match status" value="1"/>
</dbReference>
<evidence type="ECO:0000313" key="8">
    <source>
        <dbReference type="EMBL" id="KAL1510987.1"/>
    </source>
</evidence>
<reference evidence="8 9" key="1">
    <citation type="journal article" date="2024" name="Science">
        <title>Giant polyketide synthase enzymes in the biosynthesis of giant marine polyether toxins.</title>
        <authorList>
            <person name="Fallon T.R."/>
            <person name="Shende V.V."/>
            <person name="Wierzbicki I.H."/>
            <person name="Pendleton A.L."/>
            <person name="Watervoot N.F."/>
            <person name="Auber R.P."/>
            <person name="Gonzalez D.J."/>
            <person name="Wisecaver J.H."/>
            <person name="Moore B.S."/>
        </authorList>
    </citation>
    <scope>NUCLEOTIDE SEQUENCE [LARGE SCALE GENOMIC DNA]</scope>
    <source>
        <strain evidence="8 9">12B1</strain>
    </source>
</reference>
<dbReference type="InterPro" id="IPR002938">
    <property type="entry name" value="FAD-bd"/>
</dbReference>
<dbReference type="PRINTS" id="PR00420">
    <property type="entry name" value="RNGMNOXGNASE"/>
</dbReference>
<keyword evidence="2" id="KW-0285">Flavoprotein</keyword>
<dbReference type="SUPFAM" id="SSF51905">
    <property type="entry name" value="FAD/NAD(P)-binding domain"/>
    <property type="match status" value="1"/>
</dbReference>
<protein>
    <recommendedName>
        <fullName evidence="7">FAD-binding domain-containing protein</fullName>
    </recommendedName>
</protein>
<comment type="caution">
    <text evidence="8">The sequence shown here is derived from an EMBL/GenBank/DDBJ whole genome shotgun (WGS) entry which is preliminary data.</text>
</comment>
<evidence type="ECO:0000313" key="9">
    <source>
        <dbReference type="Proteomes" id="UP001515480"/>
    </source>
</evidence>
<evidence type="ECO:0000259" key="7">
    <source>
        <dbReference type="Pfam" id="PF01494"/>
    </source>
</evidence>
<keyword evidence="3" id="KW-0274">FAD</keyword>
<comment type="cofactor">
    <cofactor evidence="1">
        <name>FAD</name>
        <dbReference type="ChEBI" id="CHEBI:57692"/>
    </cofactor>
</comment>
<accession>A0AB34J0T8</accession>
<dbReference type="PANTHER" id="PTHR46028:SF2">
    <property type="entry name" value="KYNURENINE 3-MONOOXYGENASE"/>
    <property type="match status" value="1"/>
</dbReference>
<dbReference type="Proteomes" id="UP001515480">
    <property type="component" value="Unassembled WGS sequence"/>
</dbReference>
<organism evidence="8 9">
    <name type="scientific">Prymnesium parvum</name>
    <name type="common">Toxic golden alga</name>
    <dbReference type="NCBI Taxonomy" id="97485"/>
    <lineage>
        <taxon>Eukaryota</taxon>
        <taxon>Haptista</taxon>
        <taxon>Haptophyta</taxon>
        <taxon>Prymnesiophyceae</taxon>
        <taxon>Prymnesiales</taxon>
        <taxon>Prymnesiaceae</taxon>
        <taxon>Prymnesium</taxon>
    </lineage>
</organism>
<sequence>MAPCCDVGMHVTVVGGGLTGALAALYLASRGYVVDVYEARADPRHAAPAAAASPSALRDAALRKAADASRRSINLALSTRGLRALGRVGLAERALEMAVPMHGRVIHDKRGKLRLQPYGAAAHEVLYSVSRVGMNIMLLDELEQRRNVRLHFGCKCVALREDGSATFEKAAGGVVEVEAGRLLGCDGAFSAVRALMGRVTRLSVSLEYIDSGYKELAMPAGKDGKHAMPPHGLHIWSSGELMLIALPNNDGSFTCTLFGPFRTLESVRTAEEVLRFFETHFPDAVGLMPDLTSDYINNPIGALSTVRCSPWNFNQMLLLGDAAHGVVPFYGQGMNCGFEDCIELDDALEATGHDWAAALPIFAAERKQATDALADLALDNYIEMRDKTVDRLFLLKCRVHAVLHALLGSSYWQPSLHTAVSFTTMPYHVARSVCERQDRILARAALVGAGLVASAALWVARRPSLR</sequence>